<dbReference type="GO" id="GO:0046589">
    <property type="term" value="F:ribonuclease T1 activity"/>
    <property type="evidence" value="ECO:0007669"/>
    <property type="project" value="UniProtKB-EC"/>
</dbReference>
<keyword evidence="1" id="KW-0540">Nuclease</keyword>
<dbReference type="InterPro" id="IPR000026">
    <property type="entry name" value="N1-like"/>
</dbReference>
<organism evidence="7 8">
    <name type="scientific">Podospora fimiseda</name>
    <dbReference type="NCBI Taxonomy" id="252190"/>
    <lineage>
        <taxon>Eukaryota</taxon>
        <taxon>Fungi</taxon>
        <taxon>Dikarya</taxon>
        <taxon>Ascomycota</taxon>
        <taxon>Pezizomycotina</taxon>
        <taxon>Sordariomycetes</taxon>
        <taxon>Sordariomycetidae</taxon>
        <taxon>Sordariales</taxon>
        <taxon>Podosporaceae</taxon>
        <taxon>Podospora</taxon>
    </lineage>
</organism>
<reference evidence="7" key="1">
    <citation type="journal article" date="2023" name="Mol. Phylogenet. Evol.">
        <title>Genome-scale phylogeny and comparative genomics of the fungal order Sordariales.</title>
        <authorList>
            <person name="Hensen N."/>
            <person name="Bonometti L."/>
            <person name="Westerberg I."/>
            <person name="Brannstrom I.O."/>
            <person name="Guillou S."/>
            <person name="Cros-Aarteil S."/>
            <person name="Calhoun S."/>
            <person name="Haridas S."/>
            <person name="Kuo A."/>
            <person name="Mondo S."/>
            <person name="Pangilinan J."/>
            <person name="Riley R."/>
            <person name="LaButti K."/>
            <person name="Andreopoulos B."/>
            <person name="Lipzen A."/>
            <person name="Chen C."/>
            <person name="Yan M."/>
            <person name="Daum C."/>
            <person name="Ng V."/>
            <person name="Clum A."/>
            <person name="Steindorff A."/>
            <person name="Ohm R.A."/>
            <person name="Martin F."/>
            <person name="Silar P."/>
            <person name="Natvig D.O."/>
            <person name="Lalanne C."/>
            <person name="Gautier V."/>
            <person name="Ament-Velasquez S.L."/>
            <person name="Kruys A."/>
            <person name="Hutchinson M.I."/>
            <person name="Powell A.J."/>
            <person name="Barry K."/>
            <person name="Miller A.N."/>
            <person name="Grigoriev I.V."/>
            <person name="Debuchy R."/>
            <person name="Gladieux P."/>
            <person name="Hiltunen Thoren M."/>
            <person name="Johannesson H."/>
        </authorList>
    </citation>
    <scope>NUCLEOTIDE SEQUENCE</scope>
    <source>
        <strain evidence="7">CBS 990.96</strain>
    </source>
</reference>
<keyword evidence="6" id="KW-0812">Transmembrane</keyword>
<keyword evidence="6" id="KW-1133">Transmembrane helix</keyword>
<keyword evidence="5" id="KW-0456">Lyase</keyword>
<keyword evidence="4" id="KW-1015">Disulfide bond</keyword>
<feature type="transmembrane region" description="Helical" evidence="6">
    <location>
        <begin position="12"/>
        <end position="36"/>
    </location>
</feature>
<accession>A0AAN7BNJ0</accession>
<sequence>MSGSFFRSSVYIDLLLFSIASLFRILFAIICAVTLVTAKVTAANLTGISCGPKTYTGKQVRDATNEARRLIVLGQKLGINQYPHPFRNFESLAFATSGPYHEFPIVERGSVDTGLYTGGNPGPDRIVLDRETGIFVGAMTHTGASPSNSFVKCREMYNTTMTCKVLAATTAVVVTGEAKCLTHLGGVYAIPATICAARQSSLATWIPYVYENVLKIGEPFLGPYFTGFRPILDEVMDYWDTMAVKNWQHLDQKTRNWVKNAILSLDLCNSIPPASFKGKSSYGNGIKPPGARAQLCIC</sequence>
<evidence type="ECO:0000313" key="8">
    <source>
        <dbReference type="Proteomes" id="UP001301958"/>
    </source>
</evidence>
<dbReference type="Pfam" id="PF00545">
    <property type="entry name" value="Ribonuclease"/>
    <property type="match status" value="1"/>
</dbReference>
<keyword evidence="8" id="KW-1185">Reference proteome</keyword>
<dbReference type="GO" id="GO:0016787">
    <property type="term" value="F:hydrolase activity"/>
    <property type="evidence" value="ECO:0007669"/>
    <property type="project" value="UniProtKB-KW"/>
</dbReference>
<evidence type="ECO:0000256" key="6">
    <source>
        <dbReference type="SAM" id="Phobius"/>
    </source>
</evidence>
<dbReference type="AlphaFoldDB" id="A0AAN7BNJ0"/>
<reference evidence="7" key="2">
    <citation type="submission" date="2023-05" db="EMBL/GenBank/DDBJ databases">
        <authorList>
            <consortium name="Lawrence Berkeley National Laboratory"/>
            <person name="Steindorff A."/>
            <person name="Hensen N."/>
            <person name="Bonometti L."/>
            <person name="Westerberg I."/>
            <person name="Brannstrom I.O."/>
            <person name="Guillou S."/>
            <person name="Cros-Aarteil S."/>
            <person name="Calhoun S."/>
            <person name="Haridas S."/>
            <person name="Kuo A."/>
            <person name="Mondo S."/>
            <person name="Pangilinan J."/>
            <person name="Riley R."/>
            <person name="Labutti K."/>
            <person name="Andreopoulos B."/>
            <person name="Lipzen A."/>
            <person name="Chen C."/>
            <person name="Yanf M."/>
            <person name="Daum C."/>
            <person name="Ng V."/>
            <person name="Clum A."/>
            <person name="Ohm R."/>
            <person name="Martin F."/>
            <person name="Silar P."/>
            <person name="Natvig D."/>
            <person name="Lalanne C."/>
            <person name="Gautier V."/>
            <person name="Ament-Velasquez S.L."/>
            <person name="Kruys A."/>
            <person name="Hutchinson M.I."/>
            <person name="Powell A.J."/>
            <person name="Barry K."/>
            <person name="Miller A.N."/>
            <person name="Grigoriev I.V."/>
            <person name="Debuchy R."/>
            <person name="Gladieux P."/>
            <person name="Thoren M.H."/>
            <person name="Johannesson H."/>
        </authorList>
    </citation>
    <scope>NUCLEOTIDE SEQUENCE</scope>
    <source>
        <strain evidence="7">CBS 990.96</strain>
    </source>
</reference>
<dbReference type="Proteomes" id="UP001301958">
    <property type="component" value="Unassembled WGS sequence"/>
</dbReference>
<evidence type="ECO:0000256" key="2">
    <source>
        <dbReference type="ARBA" id="ARBA00022759"/>
    </source>
</evidence>
<keyword evidence="6" id="KW-0472">Membrane</keyword>
<comment type="caution">
    <text evidence="7">The sequence shown here is derived from an EMBL/GenBank/DDBJ whole genome shotgun (WGS) entry which is preliminary data.</text>
</comment>
<keyword evidence="3" id="KW-0378">Hydrolase</keyword>
<proteinExistence type="predicted"/>
<dbReference type="InterPro" id="IPR016191">
    <property type="entry name" value="Ribonuclease/ribotoxin"/>
</dbReference>
<evidence type="ECO:0000256" key="4">
    <source>
        <dbReference type="ARBA" id="ARBA00023157"/>
    </source>
</evidence>
<dbReference type="PANTHER" id="PTHR42104">
    <property type="entry name" value="EXTRACELLULAR GUANYL-SPECIFIC RIBONUCLEASE RNTA (AFU_ORTHOLOGUE AFUA_4G03230)"/>
    <property type="match status" value="1"/>
</dbReference>
<evidence type="ECO:0000256" key="5">
    <source>
        <dbReference type="ARBA" id="ARBA00023239"/>
    </source>
</evidence>
<evidence type="ECO:0000256" key="3">
    <source>
        <dbReference type="ARBA" id="ARBA00022801"/>
    </source>
</evidence>
<dbReference type="SUPFAM" id="SSF53933">
    <property type="entry name" value="Microbial ribonucleases"/>
    <property type="match status" value="1"/>
</dbReference>
<evidence type="ECO:0000256" key="1">
    <source>
        <dbReference type="ARBA" id="ARBA00022722"/>
    </source>
</evidence>
<dbReference type="PANTHER" id="PTHR42104:SF2">
    <property type="entry name" value="GUANYL-SPECIFIC RIBONUCLEASE, PUTATIVE (AFU_ORTHOLOGUE AFUA_4G01200)-RELATED"/>
    <property type="match status" value="1"/>
</dbReference>
<name>A0AAN7BNJ0_9PEZI</name>
<dbReference type="EMBL" id="MU865344">
    <property type="protein sequence ID" value="KAK4226619.1"/>
    <property type="molecule type" value="Genomic_DNA"/>
</dbReference>
<evidence type="ECO:0000313" key="7">
    <source>
        <dbReference type="EMBL" id="KAK4226619.1"/>
    </source>
</evidence>
<keyword evidence="2" id="KW-0255">Endonuclease</keyword>
<protein>
    <submittedName>
        <fullName evidence="7">Ribonuclease/ribotoxin</fullName>
    </submittedName>
</protein>
<dbReference type="Gene3D" id="3.10.450.30">
    <property type="entry name" value="Microbial ribonucleases"/>
    <property type="match status" value="1"/>
</dbReference>
<gene>
    <name evidence="7" type="ORF">QBC38DRAFT_528263</name>
</gene>
<dbReference type="GO" id="GO:0003723">
    <property type="term" value="F:RNA binding"/>
    <property type="evidence" value="ECO:0007669"/>
    <property type="project" value="InterPro"/>
</dbReference>